<name>Q2R4B6_ORYSJ</name>
<dbReference type="Gene3D" id="1.10.8.430">
    <property type="entry name" value="Helical domain of apoptotic protease-activating factors"/>
    <property type="match status" value="1"/>
</dbReference>
<gene>
    <name evidence="6" type="ordered locus">LOC_Os11g29050</name>
</gene>
<dbReference type="GO" id="GO:0042742">
    <property type="term" value="P:defense response to bacterium"/>
    <property type="evidence" value="ECO:0007669"/>
    <property type="project" value="UniProtKB-ARBA"/>
</dbReference>
<dbReference type="Gene3D" id="3.80.10.10">
    <property type="entry name" value="Ribonuclease Inhibitor"/>
    <property type="match status" value="1"/>
</dbReference>
<dbReference type="PANTHER" id="PTHR23155:SF947">
    <property type="entry name" value="DISEASE RESISTANCE PROTEIN RPP13"/>
    <property type="match status" value="1"/>
</dbReference>
<evidence type="ECO:0000256" key="1">
    <source>
        <dbReference type="ARBA" id="ARBA00022737"/>
    </source>
</evidence>
<dbReference type="GO" id="GO:0043531">
    <property type="term" value="F:ADP binding"/>
    <property type="evidence" value="ECO:0007669"/>
    <property type="project" value="InterPro"/>
</dbReference>
<dbReference type="AlphaFoldDB" id="Q2R4B6"/>
<dbReference type="GO" id="GO:0002758">
    <property type="term" value="P:innate immune response-activating signaling pathway"/>
    <property type="evidence" value="ECO:0007669"/>
    <property type="project" value="UniProtKB-ARBA"/>
</dbReference>
<dbReference type="InterPro" id="IPR058922">
    <property type="entry name" value="WHD_DRP"/>
</dbReference>
<dbReference type="Pfam" id="PF00931">
    <property type="entry name" value="NB-ARC"/>
    <property type="match status" value="1"/>
</dbReference>
<dbReference type="FunFam" id="1.10.10.10:FF:000322">
    <property type="entry name" value="Probable disease resistance protein At1g63360"/>
    <property type="match status" value="1"/>
</dbReference>
<keyword evidence="1" id="KW-0677">Repeat</keyword>
<evidence type="ECO:0000259" key="5">
    <source>
        <dbReference type="Pfam" id="PF23598"/>
    </source>
</evidence>
<proteinExistence type="predicted"/>
<dbReference type="SUPFAM" id="SSF52540">
    <property type="entry name" value="P-loop containing nucleoside triphosphate hydrolases"/>
    <property type="match status" value="1"/>
</dbReference>
<dbReference type="InterPro" id="IPR044974">
    <property type="entry name" value="Disease_R_plants"/>
</dbReference>
<dbReference type="GO" id="GO:0009626">
    <property type="term" value="P:plant-type hypersensitive response"/>
    <property type="evidence" value="ECO:0007669"/>
    <property type="project" value="UniProtKB-ARBA"/>
</dbReference>
<protein>
    <submittedName>
        <fullName evidence="6">NB-ARC domain containing protein, expressed</fullName>
    </submittedName>
</protein>
<keyword evidence="2" id="KW-0611">Plant defense</keyword>
<evidence type="ECO:0000259" key="3">
    <source>
        <dbReference type="Pfam" id="PF00931"/>
    </source>
</evidence>
<feature type="domain" description="Disease resistance protein winged helix" evidence="4">
    <location>
        <begin position="238"/>
        <end position="307"/>
    </location>
</feature>
<dbReference type="Pfam" id="PF23559">
    <property type="entry name" value="WHD_DRP"/>
    <property type="match status" value="1"/>
</dbReference>
<feature type="domain" description="NB-ARC" evidence="3">
    <location>
        <begin position="74"/>
        <end position="145"/>
    </location>
</feature>
<evidence type="ECO:0000256" key="2">
    <source>
        <dbReference type="ARBA" id="ARBA00022821"/>
    </source>
</evidence>
<dbReference type="InterPro" id="IPR002182">
    <property type="entry name" value="NB-ARC"/>
</dbReference>
<reference evidence="6" key="1">
    <citation type="journal article" date="2005" name="BMC Biol.">
        <title>The sequence of rice chromosomes 11 and 12, rich in disease resistance genes and recent gene duplications.</title>
        <authorList>
            <consortium name="The rice chromosomes 11 and 12 sequencing consortia"/>
        </authorList>
    </citation>
    <scope>NUCLEOTIDE SEQUENCE [LARGE SCALE GENOMIC DNA]</scope>
</reference>
<dbReference type="SUPFAM" id="SSF52058">
    <property type="entry name" value="L domain-like"/>
    <property type="match status" value="1"/>
</dbReference>
<dbReference type="Gene3D" id="3.40.50.300">
    <property type="entry name" value="P-loop containing nucleotide triphosphate hydrolases"/>
    <property type="match status" value="1"/>
</dbReference>
<dbReference type="Gene3D" id="1.10.10.10">
    <property type="entry name" value="Winged helix-like DNA-binding domain superfamily/Winged helix DNA-binding domain"/>
    <property type="match status" value="1"/>
</dbReference>
<accession>Q2R4B6</accession>
<dbReference type="InterPro" id="IPR027417">
    <property type="entry name" value="P-loop_NTPase"/>
</dbReference>
<dbReference type="InterPro" id="IPR032675">
    <property type="entry name" value="LRR_dom_sf"/>
</dbReference>
<evidence type="ECO:0000259" key="4">
    <source>
        <dbReference type="Pfam" id="PF23559"/>
    </source>
</evidence>
<dbReference type="InterPro" id="IPR036388">
    <property type="entry name" value="WH-like_DNA-bd_sf"/>
</dbReference>
<dbReference type="InterPro" id="IPR042197">
    <property type="entry name" value="Apaf_helical"/>
</dbReference>
<dbReference type="EMBL" id="DP000010">
    <property type="protein sequence ID" value="ABA93708.1"/>
    <property type="molecule type" value="Genomic_DNA"/>
</dbReference>
<sequence>MTGRGETRPTTTMGYIGGDATAVVAHASRGGGGNAVEALREPFGNSAGVALSKIVSIGIRMGGNSDDRDSSEGYILVVDDVRSAEAWQTIRQYLPDEEGSRVVVTTRFEAVAGECILDRQKDMLHHVDRLSDDDAKRLFQESVSESMTSSDKMLGQAHIDVSRKILDLCKGLPVAIVTIAGLVACKPQAYEKQCAEICVSLPPVSVDCHTPEGMTRILNYCYSSLPADLKTCSLYLSVFPKDSRISRKRLTRRWIAEGFISEEHGQSMKERAETNFNLLIRRNILKPVDHSSDGKVKTCQVHDMILEYIMSKSSEENFITVVGGHWLMRTPSNKVRRLSIHSSDVKHAKETMDRMNLSHVRSVTVFGSLNQLPFMSLKLGIVQVLDLEGCKGFKKQHVKDIFKMLLLKYLNLRGTDINSIPSKIGKLRYLETLDIRDTNVQKLPDAIVQLERLTSILGGNTMAQVTLKLPAEATKKPLRTLHILSGIEITGEPTSVNDFHGYTALRKLGIHKLQIQEGTPGFKALLSSIQYLGGSSLKNLLINDECSGFIDALDSLTSPPRYFHSLQLYGMFIKVPRWIAHLTELKNLTLSVTVLRTDTLELLQKLPRMFCLIFSSWTSSKDLDLVDILEKNKSDSEGQILVKHGGFDCLKLLRLDAPLLPLLVFSERAMGNLERLDMKFNTLEGVFGMDNLASLREVHMTAGEKAGEITKSIVRELEAEAAFVVTGACLSLPNKNGFPIWGWCHGGESVILPLYLEFLRFL</sequence>
<reference evidence="6" key="2">
    <citation type="submission" date="2005-04" db="EMBL/GenBank/DDBJ databases">
        <authorList>
            <person name="Buell C.R."/>
            <person name="Wing R.A."/>
            <person name="McCombie W.A."/>
            <person name="Ouyang S."/>
        </authorList>
    </citation>
    <scope>NUCLEOTIDE SEQUENCE</scope>
</reference>
<reference evidence="6" key="3">
    <citation type="submission" date="2006-01" db="EMBL/GenBank/DDBJ databases">
        <authorList>
            <person name="Buell R."/>
        </authorList>
    </citation>
    <scope>NUCLEOTIDE SEQUENCE</scope>
</reference>
<evidence type="ECO:0000313" key="6">
    <source>
        <dbReference type="EMBL" id="ABA93708.1"/>
    </source>
</evidence>
<feature type="domain" description="Disease resistance R13L4/SHOC-2-like LRR" evidence="5">
    <location>
        <begin position="359"/>
        <end position="718"/>
    </location>
</feature>
<dbReference type="Pfam" id="PF23598">
    <property type="entry name" value="LRR_14"/>
    <property type="match status" value="1"/>
</dbReference>
<dbReference type="InterPro" id="IPR055414">
    <property type="entry name" value="LRR_R13L4/SHOC2-like"/>
</dbReference>
<dbReference type="PANTHER" id="PTHR23155">
    <property type="entry name" value="DISEASE RESISTANCE PROTEIN RP"/>
    <property type="match status" value="1"/>
</dbReference>
<organism evidence="6">
    <name type="scientific">Oryza sativa subsp. japonica</name>
    <name type="common">Rice</name>
    <dbReference type="NCBI Taxonomy" id="39947"/>
    <lineage>
        <taxon>Eukaryota</taxon>
        <taxon>Viridiplantae</taxon>
        <taxon>Streptophyta</taxon>
        <taxon>Embryophyta</taxon>
        <taxon>Tracheophyta</taxon>
        <taxon>Spermatophyta</taxon>
        <taxon>Magnoliopsida</taxon>
        <taxon>Liliopsida</taxon>
        <taxon>Poales</taxon>
        <taxon>Poaceae</taxon>
        <taxon>BOP clade</taxon>
        <taxon>Oryzoideae</taxon>
        <taxon>Oryzeae</taxon>
        <taxon>Oryzinae</taxon>
        <taxon>Oryza</taxon>
        <taxon>Oryza sativa</taxon>
    </lineage>
</organism>